<dbReference type="InterPro" id="IPR045321">
    <property type="entry name" value="Cts1-like"/>
</dbReference>
<dbReference type="OrthoDB" id="1939148at2759"/>
<dbReference type="SUPFAM" id="SSF51445">
    <property type="entry name" value="(Trans)glycosidases"/>
    <property type="match status" value="1"/>
</dbReference>
<keyword evidence="5" id="KW-0808">Transferase</keyword>
<keyword evidence="15 28" id="KW-0472">Membrane</keyword>
<evidence type="ECO:0000313" key="33">
    <source>
        <dbReference type="EMBL" id="VVB17409.1"/>
    </source>
</evidence>
<sequence length="1157" mass="128324">MTNINFLKPVINFLFFISCFVIKPSDATRGIAIYWGQNGNEGNLSATCATGRYVYVNVAFLVKFGNGQTPELNLAGHCNPAANTCTRFGSQVKDCQSRGIKVMLSLGGGIGNYSIGSREDAKVVADYLWNNFLGGKSSSRPLGDAVLDGIDFNIELGSPQHWDDLASFLSKFSHRGRKVYLTGAPQCPFPDRLMGSALNTRLFDYVWVQFYNNPPCSYTSGNTQNLFDSWNKWTTSITAQKIFLGLPAAPEAAGSGYIPSDVLTSQIFPILKKSRKYGGVMLWSKFWDDKNGYSSSILASVSVQVGLAAEPHIGLGSKLIANELNRVWLSANGTFAIGFTRFKPPDRFLLSIWFAQLPGDPTIVWSPNRNSPVTKEAVLELDATGNLILSDQTTVVWTSNTSNHGVKSAVMSESGNFLLLGTEVTATPAIWQSFSQPSDTLLPNQPLTVSLELTSNRSPSRQGHYSLKMLQQHTSLSLGLTYNINLDPHANYSYWSGPEISNVTGDVTAIIDDTGSFKIVYGESSTGAVYVYKNPADENRNYNNSSNSRLTKKPVLRKLVLENNGNLRLYRWDNDMNGSSQWVPEWAAVSNPCDIAGICGNGVCNLDRTKKNAECLCLPGSVKLPDQENAKLCSDNSSLVEECETNTYRNGAFKISTVQETNYYFSERSIIANYSDNGNLKKCGEMCLADCKCVASVYGLDDEKPYCWILKSLNFGGFRDPGSTLFVKTRANESYSSNSNDGNNDSKSPTSHGLRQKVLVIPVVVGMLVLVALLGMLLYYNVDRKRTLKRAVKNSLILCDSPVSFTYRDLQNSTNNFSQLLGSGGFGTVYKGRVAGETLVAVKRLDRVLSHGEREFITEVNTIGSMHHMNLVRLCGYCSEDSHRLLVYEYMINGSLDKWIFSSDRTDMLLSWRTRFEIAVATAQGIAYFHEQCRNRIIHCDIKPENILLDENFCPKVSDFGLAKMMGREHSQVVTMIRGTRGYLAPEWVSNRPITVKADVYSYGMLLLEIVGGRRNLDMSFDAEDFFYPGWAYKELTNGTALKAVDRKLQGVAEEEEVVKALKVAFWCIQDEVSMRPSMGEVVKLLEGSSDEINLPPMPQTILELIEEGLEGVYRAMRREFNNQLSSFTVNTNTTSQSYHSSSRSHATCSYSSMSPR</sequence>
<keyword evidence="3" id="KW-0723">Serine/threonine-protein kinase</keyword>
<feature type="domain" description="GH18" evidence="32">
    <location>
        <begin position="29"/>
        <end position="304"/>
    </location>
</feature>
<evidence type="ECO:0000313" key="34">
    <source>
        <dbReference type="Proteomes" id="UP000489600"/>
    </source>
</evidence>
<keyword evidence="20 26" id="KW-0326">Glycosidase</keyword>
<keyword evidence="18" id="KW-0325">Glycoprotein</keyword>
<feature type="binding site" evidence="25">
    <location>
        <position position="843"/>
    </location>
    <ligand>
        <name>ATP</name>
        <dbReference type="ChEBI" id="CHEBI:30616"/>
    </ligand>
</feature>
<evidence type="ECO:0000256" key="2">
    <source>
        <dbReference type="ARBA" id="ARBA00004479"/>
    </source>
</evidence>
<dbReference type="GO" id="GO:0005524">
    <property type="term" value="F:ATP binding"/>
    <property type="evidence" value="ECO:0007669"/>
    <property type="project" value="UniProtKB-UniRule"/>
</dbReference>
<evidence type="ECO:0000256" key="9">
    <source>
        <dbReference type="ARBA" id="ARBA00022741"/>
    </source>
</evidence>
<comment type="similarity">
    <text evidence="22">Belongs to the glycosyl hydrolase 18 family. Chitinase class III subfamily.</text>
</comment>
<keyword evidence="7 29" id="KW-0732">Signal</keyword>
<dbReference type="Pfam" id="PF00704">
    <property type="entry name" value="Glyco_hydro_18"/>
    <property type="match status" value="1"/>
</dbReference>
<dbReference type="CDD" id="cd00028">
    <property type="entry name" value="B_lectin"/>
    <property type="match status" value="1"/>
</dbReference>
<dbReference type="PROSITE" id="PS00108">
    <property type="entry name" value="PROTEIN_KINASE_ST"/>
    <property type="match status" value="1"/>
</dbReference>
<dbReference type="Gene3D" id="3.20.20.80">
    <property type="entry name" value="Glycosidases"/>
    <property type="match status" value="1"/>
</dbReference>
<name>A0A565CUR2_9BRAS</name>
<dbReference type="Gene3D" id="1.10.510.10">
    <property type="entry name" value="Transferase(Phosphotransferase) domain 1"/>
    <property type="match status" value="1"/>
</dbReference>
<evidence type="ECO:0000259" key="31">
    <source>
        <dbReference type="PROSITE" id="PS50927"/>
    </source>
</evidence>
<dbReference type="GO" id="GO:0048544">
    <property type="term" value="P:recognition of pollen"/>
    <property type="evidence" value="ECO:0007669"/>
    <property type="project" value="InterPro"/>
</dbReference>
<dbReference type="GO" id="GO:0008843">
    <property type="term" value="F:endochitinase activity"/>
    <property type="evidence" value="ECO:0007669"/>
    <property type="project" value="UniProtKB-EC"/>
</dbReference>
<dbReference type="InterPro" id="IPR001480">
    <property type="entry name" value="Bulb-type_lectin_dom"/>
</dbReference>
<evidence type="ECO:0000256" key="26">
    <source>
        <dbReference type="RuleBase" id="RU000489"/>
    </source>
</evidence>
<evidence type="ECO:0000256" key="7">
    <source>
        <dbReference type="ARBA" id="ARBA00022729"/>
    </source>
</evidence>
<feature type="region of interest" description="Disordered" evidence="27">
    <location>
        <begin position="1133"/>
        <end position="1157"/>
    </location>
</feature>
<keyword evidence="19" id="KW-0119">Carbohydrate metabolism</keyword>
<keyword evidence="9 25" id="KW-0547">Nucleotide-binding</keyword>
<keyword evidence="13 28" id="KW-1133">Transmembrane helix</keyword>
<keyword evidence="17" id="KW-0675">Receptor</keyword>
<dbReference type="InterPro" id="IPR000858">
    <property type="entry name" value="S_locus_glycoprot_dom"/>
</dbReference>
<dbReference type="PROSITE" id="PS00107">
    <property type="entry name" value="PROTEIN_KINASE_ATP"/>
    <property type="match status" value="1"/>
</dbReference>
<dbReference type="GO" id="GO:0004674">
    <property type="term" value="F:protein serine/threonine kinase activity"/>
    <property type="evidence" value="ECO:0007669"/>
    <property type="project" value="UniProtKB-KW"/>
</dbReference>
<dbReference type="FunFam" id="3.30.200.20:FF:000059">
    <property type="entry name" value="S-receptor-like serine/threonine-protein kinase"/>
    <property type="match status" value="1"/>
</dbReference>
<dbReference type="PROSITE" id="PS01095">
    <property type="entry name" value="GH18_1"/>
    <property type="match status" value="1"/>
</dbReference>
<evidence type="ECO:0000256" key="16">
    <source>
        <dbReference type="ARBA" id="ARBA00023157"/>
    </source>
</evidence>
<evidence type="ECO:0000256" key="11">
    <source>
        <dbReference type="ARBA" id="ARBA00022801"/>
    </source>
</evidence>
<keyword evidence="34" id="KW-1185">Reference proteome</keyword>
<feature type="domain" description="Protein kinase" evidence="30">
    <location>
        <begin position="815"/>
        <end position="1095"/>
    </location>
</feature>
<evidence type="ECO:0000256" key="23">
    <source>
        <dbReference type="ARBA" id="ARBA00047899"/>
    </source>
</evidence>
<evidence type="ECO:0000256" key="21">
    <source>
        <dbReference type="ARBA" id="ARBA00023326"/>
    </source>
</evidence>
<evidence type="ECO:0000256" key="8">
    <source>
        <dbReference type="ARBA" id="ARBA00022734"/>
    </source>
</evidence>
<evidence type="ECO:0000256" key="29">
    <source>
        <dbReference type="SAM" id="SignalP"/>
    </source>
</evidence>
<dbReference type="InterPro" id="IPR017853">
    <property type="entry name" value="GH"/>
</dbReference>
<dbReference type="CDD" id="cd02877">
    <property type="entry name" value="GH18_hevamine_XipI_class_III"/>
    <property type="match status" value="1"/>
</dbReference>
<feature type="chain" id="PRO_5022098666" description="Protein kinase domain-containing protein" evidence="29">
    <location>
        <begin position="28"/>
        <end position="1157"/>
    </location>
</feature>
<evidence type="ECO:0000256" key="22">
    <source>
        <dbReference type="ARBA" id="ARBA00025727"/>
    </source>
</evidence>
<evidence type="ECO:0000256" key="12">
    <source>
        <dbReference type="ARBA" id="ARBA00022840"/>
    </source>
</evidence>
<dbReference type="FunFam" id="2.90.10.10:FF:000008">
    <property type="entry name" value="Serine/threonine-protein kinase"/>
    <property type="match status" value="1"/>
</dbReference>
<evidence type="ECO:0000256" key="17">
    <source>
        <dbReference type="ARBA" id="ARBA00023170"/>
    </source>
</evidence>
<dbReference type="InterPro" id="IPR000719">
    <property type="entry name" value="Prot_kinase_dom"/>
</dbReference>
<dbReference type="InterPro" id="IPR036426">
    <property type="entry name" value="Bulb-type_lectin_dom_sf"/>
</dbReference>
<dbReference type="PROSITE" id="PS50927">
    <property type="entry name" value="BULB_LECTIN"/>
    <property type="match status" value="1"/>
</dbReference>
<evidence type="ECO:0000256" key="5">
    <source>
        <dbReference type="ARBA" id="ARBA00022679"/>
    </source>
</evidence>
<dbReference type="SUPFAM" id="SSF56112">
    <property type="entry name" value="Protein kinase-like (PK-like)"/>
    <property type="match status" value="1"/>
</dbReference>
<dbReference type="InterPro" id="IPR001223">
    <property type="entry name" value="Glyco_hydro18_cat"/>
</dbReference>
<proteinExistence type="inferred from homology"/>
<reference evidence="33" key="1">
    <citation type="submission" date="2019-07" db="EMBL/GenBank/DDBJ databases">
        <authorList>
            <person name="Dittberner H."/>
        </authorList>
    </citation>
    <scope>NUCLEOTIDE SEQUENCE [LARGE SCALE GENOMIC DNA]</scope>
</reference>
<dbReference type="SMART" id="SM00108">
    <property type="entry name" value="B_lectin"/>
    <property type="match status" value="1"/>
</dbReference>
<dbReference type="GO" id="GO:0000272">
    <property type="term" value="P:polysaccharide catabolic process"/>
    <property type="evidence" value="ECO:0007669"/>
    <property type="project" value="UniProtKB-KW"/>
</dbReference>
<keyword evidence="14" id="KW-0146">Chitin degradation</keyword>
<accession>A0A565CUR2</accession>
<dbReference type="FunFam" id="1.10.510.10:FF:000384">
    <property type="entry name" value="G-type lectin S-receptor-like serine/threonine-protein kinase"/>
    <property type="match status" value="1"/>
</dbReference>
<evidence type="ECO:0000259" key="30">
    <source>
        <dbReference type="PROSITE" id="PS50011"/>
    </source>
</evidence>
<evidence type="ECO:0000256" key="28">
    <source>
        <dbReference type="SAM" id="Phobius"/>
    </source>
</evidence>
<keyword evidence="6 28" id="KW-0812">Transmembrane</keyword>
<dbReference type="GO" id="GO:0006032">
    <property type="term" value="P:chitin catabolic process"/>
    <property type="evidence" value="ECO:0007669"/>
    <property type="project" value="UniProtKB-KW"/>
</dbReference>
<dbReference type="AlphaFoldDB" id="A0A565CUR2"/>
<comment type="subcellular location">
    <subcellularLocation>
        <location evidence="2">Membrane</location>
        <topology evidence="2">Single-pass type I membrane protein</topology>
    </subcellularLocation>
</comment>
<evidence type="ECO:0000259" key="32">
    <source>
        <dbReference type="PROSITE" id="PS51910"/>
    </source>
</evidence>
<comment type="caution">
    <text evidence="33">The sequence shown here is derived from an EMBL/GenBank/DDBJ whole genome shotgun (WGS) entry which is preliminary data.</text>
</comment>
<feature type="domain" description="Bulb-type lectin" evidence="31">
    <location>
        <begin position="315"/>
        <end position="432"/>
    </location>
</feature>
<keyword evidence="8" id="KW-0430">Lectin</keyword>
<dbReference type="PANTHER" id="PTHR47974">
    <property type="entry name" value="OS07G0415500 PROTEIN"/>
    <property type="match status" value="1"/>
</dbReference>
<dbReference type="InterPro" id="IPR017441">
    <property type="entry name" value="Protein_kinase_ATP_BS"/>
</dbReference>
<dbReference type="InterPro" id="IPR001579">
    <property type="entry name" value="Glyco_hydro_18_chit_AS"/>
</dbReference>
<dbReference type="Gene3D" id="2.90.10.10">
    <property type="entry name" value="Bulb-type lectin domain"/>
    <property type="match status" value="1"/>
</dbReference>
<dbReference type="Pfam" id="PF00954">
    <property type="entry name" value="S_locus_glycop"/>
    <property type="match status" value="1"/>
</dbReference>
<dbReference type="Pfam" id="PF00069">
    <property type="entry name" value="Pkinase"/>
    <property type="match status" value="1"/>
</dbReference>
<evidence type="ECO:0000256" key="1">
    <source>
        <dbReference type="ARBA" id="ARBA00000822"/>
    </source>
</evidence>
<protein>
    <recommendedName>
        <fullName evidence="35">Protein kinase domain-containing protein</fullName>
    </recommendedName>
</protein>
<dbReference type="PROSITE" id="PS50011">
    <property type="entry name" value="PROTEIN_KINASE_DOM"/>
    <property type="match status" value="1"/>
</dbReference>
<dbReference type="SUPFAM" id="SSF51110">
    <property type="entry name" value="alpha-D-mannose-specific plant lectins"/>
    <property type="match status" value="1"/>
</dbReference>
<evidence type="ECO:0000256" key="14">
    <source>
        <dbReference type="ARBA" id="ARBA00023024"/>
    </source>
</evidence>
<evidence type="ECO:0000256" key="18">
    <source>
        <dbReference type="ARBA" id="ARBA00023180"/>
    </source>
</evidence>
<comment type="catalytic activity">
    <reaction evidence="23">
        <text>L-threonyl-[protein] + ATP = O-phospho-L-threonyl-[protein] + ADP + H(+)</text>
        <dbReference type="Rhea" id="RHEA:46608"/>
        <dbReference type="Rhea" id="RHEA-COMP:11060"/>
        <dbReference type="Rhea" id="RHEA-COMP:11605"/>
        <dbReference type="ChEBI" id="CHEBI:15378"/>
        <dbReference type="ChEBI" id="CHEBI:30013"/>
        <dbReference type="ChEBI" id="CHEBI:30616"/>
        <dbReference type="ChEBI" id="CHEBI:61977"/>
        <dbReference type="ChEBI" id="CHEBI:456216"/>
        <dbReference type="EC" id="2.7.11.1"/>
    </reaction>
</comment>
<dbReference type="GO" id="GO:0030246">
    <property type="term" value="F:carbohydrate binding"/>
    <property type="evidence" value="ECO:0007669"/>
    <property type="project" value="UniProtKB-KW"/>
</dbReference>
<comment type="catalytic activity">
    <reaction evidence="1">
        <text>Random endo-hydrolysis of N-acetyl-beta-D-glucosaminide (1-&gt;4)-beta-linkages in chitin and chitodextrins.</text>
        <dbReference type="EC" id="3.2.1.14"/>
    </reaction>
</comment>
<feature type="transmembrane region" description="Helical" evidence="28">
    <location>
        <begin position="759"/>
        <end position="780"/>
    </location>
</feature>
<dbReference type="Pfam" id="PF01453">
    <property type="entry name" value="B_lectin"/>
    <property type="match status" value="1"/>
</dbReference>
<evidence type="ECO:0000256" key="4">
    <source>
        <dbReference type="ARBA" id="ARBA00022536"/>
    </source>
</evidence>
<feature type="signal peptide" evidence="29">
    <location>
        <begin position="1"/>
        <end position="27"/>
    </location>
</feature>
<dbReference type="PROSITE" id="PS51910">
    <property type="entry name" value="GH18_2"/>
    <property type="match status" value="1"/>
</dbReference>
<keyword evidence="16" id="KW-1015">Disulfide bond</keyword>
<dbReference type="Gene3D" id="3.30.200.20">
    <property type="entry name" value="Phosphorylase Kinase, domain 1"/>
    <property type="match status" value="1"/>
</dbReference>
<evidence type="ECO:0000256" key="24">
    <source>
        <dbReference type="ARBA" id="ARBA00048679"/>
    </source>
</evidence>
<dbReference type="FunFam" id="3.20.20.80:FF:000015">
    <property type="entry name" value="Acidic endochitinase SE2"/>
    <property type="match status" value="1"/>
</dbReference>
<keyword evidence="10" id="KW-0418">Kinase</keyword>
<evidence type="ECO:0000256" key="3">
    <source>
        <dbReference type="ARBA" id="ARBA00022527"/>
    </source>
</evidence>
<dbReference type="EMBL" id="CABITT030000008">
    <property type="protein sequence ID" value="VVB17409.1"/>
    <property type="molecule type" value="Genomic_DNA"/>
</dbReference>
<evidence type="ECO:0000256" key="20">
    <source>
        <dbReference type="ARBA" id="ARBA00023295"/>
    </source>
</evidence>
<evidence type="ECO:0000256" key="15">
    <source>
        <dbReference type="ARBA" id="ARBA00023136"/>
    </source>
</evidence>
<comment type="catalytic activity">
    <reaction evidence="24">
        <text>L-seryl-[protein] + ATP = O-phospho-L-seryl-[protein] + ADP + H(+)</text>
        <dbReference type="Rhea" id="RHEA:17989"/>
        <dbReference type="Rhea" id="RHEA-COMP:9863"/>
        <dbReference type="Rhea" id="RHEA-COMP:11604"/>
        <dbReference type="ChEBI" id="CHEBI:15378"/>
        <dbReference type="ChEBI" id="CHEBI:29999"/>
        <dbReference type="ChEBI" id="CHEBI:30616"/>
        <dbReference type="ChEBI" id="CHEBI:83421"/>
        <dbReference type="ChEBI" id="CHEBI:456216"/>
        <dbReference type="EC" id="2.7.11.1"/>
    </reaction>
</comment>
<organism evidence="33 34">
    <name type="scientific">Arabis nemorensis</name>
    <dbReference type="NCBI Taxonomy" id="586526"/>
    <lineage>
        <taxon>Eukaryota</taxon>
        <taxon>Viridiplantae</taxon>
        <taxon>Streptophyta</taxon>
        <taxon>Embryophyta</taxon>
        <taxon>Tracheophyta</taxon>
        <taxon>Spermatophyta</taxon>
        <taxon>Magnoliopsida</taxon>
        <taxon>eudicotyledons</taxon>
        <taxon>Gunneridae</taxon>
        <taxon>Pentapetalae</taxon>
        <taxon>rosids</taxon>
        <taxon>malvids</taxon>
        <taxon>Brassicales</taxon>
        <taxon>Brassicaceae</taxon>
        <taxon>Arabideae</taxon>
        <taxon>Arabis</taxon>
    </lineage>
</organism>
<dbReference type="Proteomes" id="UP000489600">
    <property type="component" value="Unassembled WGS sequence"/>
</dbReference>
<evidence type="ECO:0000256" key="25">
    <source>
        <dbReference type="PROSITE-ProRule" id="PRU10141"/>
    </source>
</evidence>
<keyword evidence="11 26" id="KW-0378">Hydrolase</keyword>
<dbReference type="SMART" id="SM00220">
    <property type="entry name" value="S_TKc"/>
    <property type="match status" value="1"/>
</dbReference>
<dbReference type="InterPro" id="IPR011009">
    <property type="entry name" value="Kinase-like_dom_sf"/>
</dbReference>
<evidence type="ECO:0008006" key="35">
    <source>
        <dbReference type="Google" id="ProtNLM"/>
    </source>
</evidence>
<keyword evidence="21" id="KW-0624">Polysaccharide degradation</keyword>
<evidence type="ECO:0000256" key="10">
    <source>
        <dbReference type="ARBA" id="ARBA00022777"/>
    </source>
</evidence>
<evidence type="ECO:0000256" key="27">
    <source>
        <dbReference type="SAM" id="MobiDB-lite"/>
    </source>
</evidence>
<evidence type="ECO:0000256" key="13">
    <source>
        <dbReference type="ARBA" id="ARBA00022989"/>
    </source>
</evidence>
<keyword evidence="4" id="KW-0245">EGF-like domain</keyword>
<dbReference type="PANTHER" id="PTHR47974:SF29">
    <property type="entry name" value="RECEPTOR-LIKE SERINE_THREONINE-PROTEIN KINASE"/>
    <property type="match status" value="1"/>
</dbReference>
<evidence type="ECO:0000256" key="6">
    <source>
        <dbReference type="ARBA" id="ARBA00022692"/>
    </source>
</evidence>
<gene>
    <name evidence="33" type="ORF">ANE_LOCUS27853</name>
</gene>
<evidence type="ECO:0000256" key="19">
    <source>
        <dbReference type="ARBA" id="ARBA00023277"/>
    </source>
</evidence>
<dbReference type="GO" id="GO:0016020">
    <property type="term" value="C:membrane"/>
    <property type="evidence" value="ECO:0007669"/>
    <property type="project" value="UniProtKB-SubCell"/>
</dbReference>
<keyword evidence="12 25" id="KW-0067">ATP-binding</keyword>
<dbReference type="InterPro" id="IPR008271">
    <property type="entry name" value="Ser/Thr_kinase_AS"/>
</dbReference>